<reference evidence="1" key="1">
    <citation type="submission" date="2012-05" db="EMBL/GenBank/DDBJ databases">
        <authorList>
            <person name="Krishnakumar V."/>
            <person name="Cheung F."/>
            <person name="Xiao Y."/>
            <person name="Chan A."/>
            <person name="Moskal W.A."/>
            <person name="Town C.D."/>
        </authorList>
    </citation>
    <scope>NUCLEOTIDE SEQUENCE</scope>
</reference>
<dbReference type="EMBL" id="BT149396">
    <property type="protein sequence ID" value="AFK49190.1"/>
    <property type="molecule type" value="mRNA"/>
</dbReference>
<sequence>MYLQLVHENSQRSLLLKFLGQCSVIRLGDKHLQTCHLR</sequence>
<name>I3T9J8_MEDTR</name>
<evidence type="ECO:0000313" key="1">
    <source>
        <dbReference type="EMBL" id="AFK49190.1"/>
    </source>
</evidence>
<accession>I3T9J8</accession>
<protein>
    <submittedName>
        <fullName evidence="1">Uncharacterized protein</fullName>
    </submittedName>
</protein>
<dbReference type="AlphaFoldDB" id="I3T9J8"/>
<organism evidence="1">
    <name type="scientific">Medicago truncatula</name>
    <name type="common">Barrel medic</name>
    <name type="synonym">Medicago tribuloides</name>
    <dbReference type="NCBI Taxonomy" id="3880"/>
    <lineage>
        <taxon>Eukaryota</taxon>
        <taxon>Viridiplantae</taxon>
        <taxon>Streptophyta</taxon>
        <taxon>Embryophyta</taxon>
        <taxon>Tracheophyta</taxon>
        <taxon>Spermatophyta</taxon>
        <taxon>Magnoliopsida</taxon>
        <taxon>eudicotyledons</taxon>
        <taxon>Gunneridae</taxon>
        <taxon>Pentapetalae</taxon>
        <taxon>rosids</taxon>
        <taxon>fabids</taxon>
        <taxon>Fabales</taxon>
        <taxon>Fabaceae</taxon>
        <taxon>Papilionoideae</taxon>
        <taxon>50 kb inversion clade</taxon>
        <taxon>NPAAA clade</taxon>
        <taxon>Hologalegina</taxon>
        <taxon>IRL clade</taxon>
        <taxon>Trifolieae</taxon>
        <taxon>Medicago</taxon>
    </lineage>
</organism>
<proteinExistence type="evidence at transcript level"/>